<proteinExistence type="predicted"/>
<dbReference type="AlphaFoldDB" id="A0A645IZX2"/>
<gene>
    <name evidence="1" type="ORF">SDC9_200415</name>
</gene>
<accession>A0A645IZX2</accession>
<dbReference type="EMBL" id="VSSQ01119150">
    <property type="protein sequence ID" value="MPN52753.1"/>
    <property type="molecule type" value="Genomic_DNA"/>
</dbReference>
<evidence type="ECO:0000313" key="1">
    <source>
        <dbReference type="EMBL" id="MPN52753.1"/>
    </source>
</evidence>
<organism evidence="1">
    <name type="scientific">bioreactor metagenome</name>
    <dbReference type="NCBI Taxonomy" id="1076179"/>
    <lineage>
        <taxon>unclassified sequences</taxon>
        <taxon>metagenomes</taxon>
        <taxon>ecological metagenomes</taxon>
    </lineage>
</organism>
<reference evidence="1" key="1">
    <citation type="submission" date="2019-08" db="EMBL/GenBank/DDBJ databases">
        <authorList>
            <person name="Kucharzyk K."/>
            <person name="Murdoch R.W."/>
            <person name="Higgins S."/>
            <person name="Loffler F."/>
        </authorList>
    </citation>
    <scope>NUCLEOTIDE SEQUENCE</scope>
</reference>
<sequence length="137" mass="14311">MVFLCAGFARWVKGHQCVAGKVRVAGEVVGQHQGFASSIMFEPEQDAFVFQLAADEVEVGVAVLGEVLPGLVLELETLVVADAVLYEYLANDVGDGLVLPDAKVGAARGVPQAWGESGFVHPVAPVTAGGREVDHLA</sequence>
<protein>
    <submittedName>
        <fullName evidence="1">Uncharacterized protein</fullName>
    </submittedName>
</protein>
<comment type="caution">
    <text evidence="1">The sequence shown here is derived from an EMBL/GenBank/DDBJ whole genome shotgun (WGS) entry which is preliminary data.</text>
</comment>
<name>A0A645IZX2_9ZZZZ</name>